<keyword evidence="7" id="KW-0812">Transmembrane</keyword>
<dbReference type="InterPro" id="IPR023827">
    <property type="entry name" value="Peptidase_S8_Asp-AS"/>
</dbReference>
<accession>A0ABY8QPD3</accession>
<feature type="active site" description="Charge relay system" evidence="5">
    <location>
        <position position="111"/>
    </location>
</feature>
<keyword evidence="4 5" id="KW-0720">Serine protease</keyword>
<evidence type="ECO:0000256" key="2">
    <source>
        <dbReference type="ARBA" id="ARBA00022670"/>
    </source>
</evidence>
<keyword evidence="3 5" id="KW-0378">Hydrolase</keyword>
<proteinExistence type="inferred from homology"/>
<feature type="region of interest" description="Disordered" evidence="6">
    <location>
        <begin position="364"/>
        <end position="415"/>
    </location>
</feature>
<dbReference type="InterPro" id="IPR022398">
    <property type="entry name" value="Peptidase_S8_His-AS"/>
</dbReference>
<dbReference type="Pfam" id="PF00082">
    <property type="entry name" value="Peptidase_S8"/>
    <property type="match status" value="1"/>
</dbReference>
<feature type="compositionally biased region" description="Basic and acidic residues" evidence="6">
    <location>
        <begin position="378"/>
        <end position="393"/>
    </location>
</feature>
<dbReference type="InterPro" id="IPR036852">
    <property type="entry name" value="Peptidase_S8/S53_dom_sf"/>
</dbReference>
<dbReference type="InterPro" id="IPR000209">
    <property type="entry name" value="Peptidase_S8/S53_dom"/>
</dbReference>
<dbReference type="InterPro" id="IPR015500">
    <property type="entry name" value="Peptidase_S8_subtilisin-rel"/>
</dbReference>
<feature type="active site" description="Charge relay system" evidence="5">
    <location>
        <position position="276"/>
    </location>
</feature>
<evidence type="ECO:0000256" key="4">
    <source>
        <dbReference type="ARBA" id="ARBA00022825"/>
    </source>
</evidence>
<dbReference type="PRINTS" id="PR00723">
    <property type="entry name" value="SUBTILISIN"/>
</dbReference>
<keyword evidence="7" id="KW-0472">Membrane</keyword>
<dbReference type="PROSITE" id="PS00137">
    <property type="entry name" value="SUBTILASE_HIS"/>
    <property type="match status" value="1"/>
</dbReference>
<gene>
    <name evidence="9" type="ORF">LWF01_11540</name>
</gene>
<dbReference type="Gene3D" id="3.40.50.200">
    <property type="entry name" value="Peptidase S8/S53 domain"/>
    <property type="match status" value="1"/>
</dbReference>
<evidence type="ECO:0000256" key="5">
    <source>
        <dbReference type="PROSITE-ProRule" id="PRU01240"/>
    </source>
</evidence>
<evidence type="ECO:0000313" key="10">
    <source>
        <dbReference type="Proteomes" id="UP001209083"/>
    </source>
</evidence>
<dbReference type="SUPFAM" id="SSF52743">
    <property type="entry name" value="Subtilisin-like"/>
    <property type="match status" value="1"/>
</dbReference>
<evidence type="ECO:0000256" key="6">
    <source>
        <dbReference type="SAM" id="MobiDB-lite"/>
    </source>
</evidence>
<evidence type="ECO:0000256" key="7">
    <source>
        <dbReference type="SAM" id="Phobius"/>
    </source>
</evidence>
<evidence type="ECO:0000313" key="9">
    <source>
        <dbReference type="EMBL" id="WGW10758.1"/>
    </source>
</evidence>
<evidence type="ECO:0000259" key="8">
    <source>
        <dbReference type="Pfam" id="PF00082"/>
    </source>
</evidence>
<comment type="similarity">
    <text evidence="1 5">Belongs to the peptidase S8 family.</text>
</comment>
<dbReference type="PROSITE" id="PS51892">
    <property type="entry name" value="SUBTILASE"/>
    <property type="match status" value="1"/>
</dbReference>
<dbReference type="RefSeq" id="WP_349637541.1">
    <property type="nucleotide sequence ID" value="NZ_CP090958.1"/>
</dbReference>
<feature type="compositionally biased region" description="Basic and acidic residues" evidence="6">
    <location>
        <begin position="311"/>
        <end position="325"/>
    </location>
</feature>
<sequence length="447" mass="46448">MAPPRSVLRHLRDLRPLTVALTTLAVTGLAFGGGITPAAADPVRDRQFWIDDYNIDEAWQISRGEGVKVAVIDSGVSAHEDLKGAVVGSRDFSGTGHNGKEPIGSKASKFHGTAVAGVVAGRGHGDDAGTIGVAPEADLLSASVWLGDGLPRNAVPQRKQVADAVRWSVDSGAKVINLSLGWNDPSWPESWDDAFQYAADRDVVVIACVGNRSQGARQAWSPSTVPGVVGVGGLTQTGKVARAETAPGIAVNLMGPGEDMAVPWYTGGYGTADGSSFASPFVAGVAALIRSAYPEMSAADVINRLYRSADPVKGHKGRSSEDKPEPTVGYGRVDPLEALESDVAKVGRNPDGSLKDWIAMHRKAESTEPEELGGNAKLESDADVSDRPDDKPSSDAQSTEAARLGPPPQSGAGPVALIGFGTALVLVVSGGIVTSRRIRRGQGRTGD</sequence>
<evidence type="ECO:0000256" key="1">
    <source>
        <dbReference type="ARBA" id="ARBA00011073"/>
    </source>
</evidence>
<feature type="active site" description="Charge relay system" evidence="5">
    <location>
        <position position="73"/>
    </location>
</feature>
<keyword evidence="7" id="KW-1133">Transmembrane helix</keyword>
<dbReference type="PANTHER" id="PTHR43806:SF11">
    <property type="entry name" value="CEREVISIN-RELATED"/>
    <property type="match status" value="1"/>
</dbReference>
<organism evidence="9 10">
    <name type="scientific">Saxibacter everestensis</name>
    <dbReference type="NCBI Taxonomy" id="2909229"/>
    <lineage>
        <taxon>Bacteria</taxon>
        <taxon>Bacillati</taxon>
        <taxon>Actinomycetota</taxon>
        <taxon>Actinomycetes</taxon>
        <taxon>Micrococcales</taxon>
        <taxon>Brevibacteriaceae</taxon>
        <taxon>Saxibacter</taxon>
    </lineage>
</organism>
<dbReference type="InterPro" id="IPR050131">
    <property type="entry name" value="Peptidase_S8_subtilisin-like"/>
</dbReference>
<protein>
    <submittedName>
        <fullName evidence="9">S8 family serine peptidase</fullName>
    </submittedName>
</protein>
<dbReference type="Proteomes" id="UP001209083">
    <property type="component" value="Chromosome"/>
</dbReference>
<feature type="transmembrane region" description="Helical" evidence="7">
    <location>
        <begin position="415"/>
        <end position="434"/>
    </location>
</feature>
<name>A0ABY8QPD3_9MICO</name>
<feature type="domain" description="Peptidase S8/S53" evidence="8">
    <location>
        <begin position="64"/>
        <end position="317"/>
    </location>
</feature>
<evidence type="ECO:0000256" key="3">
    <source>
        <dbReference type="ARBA" id="ARBA00022801"/>
    </source>
</evidence>
<dbReference type="PANTHER" id="PTHR43806">
    <property type="entry name" value="PEPTIDASE S8"/>
    <property type="match status" value="1"/>
</dbReference>
<keyword evidence="10" id="KW-1185">Reference proteome</keyword>
<keyword evidence="2 5" id="KW-0645">Protease</keyword>
<reference evidence="9 10" key="1">
    <citation type="submission" date="2023-05" db="EMBL/GenBank/DDBJ databases">
        <title>Lithophilousrod everest ZFBP1038 complete genpme.</title>
        <authorList>
            <person name="Tian M."/>
        </authorList>
    </citation>
    <scope>NUCLEOTIDE SEQUENCE [LARGE SCALE GENOMIC DNA]</scope>
    <source>
        <strain evidence="9 10">ZFBP1038</strain>
    </source>
</reference>
<dbReference type="EMBL" id="CP090958">
    <property type="protein sequence ID" value="WGW10758.1"/>
    <property type="molecule type" value="Genomic_DNA"/>
</dbReference>
<feature type="region of interest" description="Disordered" evidence="6">
    <location>
        <begin position="311"/>
        <end position="334"/>
    </location>
</feature>
<dbReference type="PROSITE" id="PS00136">
    <property type="entry name" value="SUBTILASE_ASP"/>
    <property type="match status" value="1"/>
</dbReference>